<organism evidence="3 4">
    <name type="scientific">Euzebya pacifica</name>
    <dbReference type="NCBI Taxonomy" id="1608957"/>
    <lineage>
        <taxon>Bacteria</taxon>
        <taxon>Bacillati</taxon>
        <taxon>Actinomycetota</taxon>
        <taxon>Nitriliruptoria</taxon>
        <taxon>Euzebyales</taxon>
    </lineage>
</organism>
<dbReference type="PANTHER" id="PTHR28641:SF1">
    <property type="entry name" value="MALONYL-COA DECARBOXYLASE, MITOCHONDRIAL"/>
    <property type="match status" value="1"/>
</dbReference>
<feature type="domain" description="Malonyl-CoA decarboxylase C-terminal" evidence="1">
    <location>
        <begin position="296"/>
        <end position="353"/>
    </location>
</feature>
<dbReference type="GO" id="GO:0050080">
    <property type="term" value="F:malonyl-CoA decarboxylase activity"/>
    <property type="evidence" value="ECO:0007669"/>
    <property type="project" value="InterPro"/>
</dbReference>
<dbReference type="InterPro" id="IPR042303">
    <property type="entry name" value="Malonyl_CoA_deC_C_sf"/>
</dbReference>
<evidence type="ECO:0000313" key="4">
    <source>
        <dbReference type="Proteomes" id="UP000264006"/>
    </source>
</evidence>
<dbReference type="Gene3D" id="1.20.140.90">
    <property type="entry name" value="Malonyl-CoA decarboxylase, oligemerization domain"/>
    <property type="match status" value="1"/>
</dbReference>
<sequence>MTPPTTPDAVLRQCEALLDADSEGVQASIAERILGGYRGLDDAGRRAVLIGLGRPLDPVPAAVVAAASAWDHAQTPERLQALLRATKPPRRELLRRLHLAHGATRALVDLRRDLLVALGDEPDLQRVDLDLRFLLRSWFTREFLELRRIDWTTPAFVLERIATNEAVHEVSDWLDLRARVRPSDRRCYGFFHPAMPDEPLIFVMVALTDTLPTTIASVLETHRDALPEQDATMAVFYSISNCQPGLRGVSLGNFLIKQVAATIAADLPQVTTFCTLSPITGLAGWTDEPAEDPAVQAAAYLVRARRDDGQPLDPVARFHLGNGAILDRILPDADPSPRGMQRAFGTMCSYRYDLDHVADNHHVYATDRTIVTGPAVDALLRGAAGR</sequence>
<protein>
    <submittedName>
        <fullName evidence="3">Malonyl-CoA decarboxylase</fullName>
    </submittedName>
</protein>
<dbReference type="Gene3D" id="3.40.630.150">
    <property type="entry name" value="Malonyl-CoA decarboxylase, catalytic domain"/>
    <property type="match status" value="2"/>
</dbReference>
<dbReference type="KEGG" id="euz:DVS28_a1594"/>
<dbReference type="PANTHER" id="PTHR28641">
    <property type="match status" value="1"/>
</dbReference>
<dbReference type="InterPro" id="IPR007956">
    <property type="entry name" value="Malonyl_CoA_deC_C"/>
</dbReference>
<reference evidence="3 4" key="1">
    <citation type="submission" date="2018-09" db="EMBL/GenBank/DDBJ databases">
        <title>Complete genome sequence of Euzebya sp. DY32-46 isolated from seawater of Pacific Ocean.</title>
        <authorList>
            <person name="Xu L."/>
            <person name="Wu Y.-H."/>
            <person name="Xu X.-W."/>
        </authorList>
    </citation>
    <scope>NUCLEOTIDE SEQUENCE [LARGE SCALE GENOMIC DNA]</scope>
    <source>
        <strain evidence="3 4">DY32-46</strain>
    </source>
</reference>
<dbReference type="InterPro" id="IPR035372">
    <property type="entry name" value="MCD_N"/>
</dbReference>
<evidence type="ECO:0000259" key="2">
    <source>
        <dbReference type="Pfam" id="PF17408"/>
    </source>
</evidence>
<gene>
    <name evidence="3" type="ORF">DVS28_a1594</name>
</gene>
<dbReference type="InterPro" id="IPR038917">
    <property type="entry name" value="Malonyl_CoA_deC"/>
</dbReference>
<evidence type="ECO:0000259" key="1">
    <source>
        <dbReference type="Pfam" id="PF05292"/>
    </source>
</evidence>
<dbReference type="GO" id="GO:0006633">
    <property type="term" value="P:fatty acid biosynthetic process"/>
    <property type="evidence" value="ECO:0007669"/>
    <property type="project" value="InterPro"/>
</dbReference>
<evidence type="ECO:0000313" key="3">
    <source>
        <dbReference type="EMBL" id="AXV06286.1"/>
    </source>
</evidence>
<keyword evidence="4" id="KW-1185">Reference proteome</keyword>
<name>A0A346XVN9_9ACTN</name>
<accession>A0A346XVN9</accession>
<dbReference type="Pfam" id="PF05292">
    <property type="entry name" value="MCD"/>
    <property type="match status" value="2"/>
</dbReference>
<dbReference type="Proteomes" id="UP000264006">
    <property type="component" value="Chromosome"/>
</dbReference>
<dbReference type="Pfam" id="PF17408">
    <property type="entry name" value="MCD_N"/>
    <property type="match status" value="1"/>
</dbReference>
<dbReference type="EMBL" id="CP031165">
    <property type="protein sequence ID" value="AXV06286.1"/>
    <property type="molecule type" value="Genomic_DNA"/>
</dbReference>
<proteinExistence type="predicted"/>
<feature type="domain" description="Malonyl-CoA decarboxylase N-terminal" evidence="2">
    <location>
        <begin position="59"/>
        <end position="139"/>
    </location>
</feature>
<feature type="domain" description="Malonyl-CoA decarboxylase C-terminal" evidence="1">
    <location>
        <begin position="143"/>
        <end position="290"/>
    </location>
</feature>
<dbReference type="OrthoDB" id="5292736at2"/>
<dbReference type="RefSeq" id="WP_114590968.1">
    <property type="nucleotide sequence ID" value="NZ_CP031165.1"/>
</dbReference>
<dbReference type="AlphaFoldDB" id="A0A346XVN9"/>
<dbReference type="InterPro" id="IPR038351">
    <property type="entry name" value="MCD_N_sf"/>
</dbReference>